<name>A0AAD1HY18_9MYCO</name>
<accession>A0AAD1HY18</accession>
<sequence>MGVVFHGAQPHFHENWNQLRLAIQGTFELDSMRLSSPRPVAALSGAAQVSDVSYQN</sequence>
<proteinExistence type="predicted"/>
<gene>
    <name evidence="1" type="ORF">MTER_31640</name>
</gene>
<evidence type="ECO:0000313" key="2">
    <source>
        <dbReference type="Proteomes" id="UP000467636"/>
    </source>
</evidence>
<organism evidence="1 2">
    <name type="scientific">Mycolicibacter terrae</name>
    <dbReference type="NCBI Taxonomy" id="1788"/>
    <lineage>
        <taxon>Bacteria</taxon>
        <taxon>Bacillati</taxon>
        <taxon>Actinomycetota</taxon>
        <taxon>Actinomycetes</taxon>
        <taxon>Mycobacteriales</taxon>
        <taxon>Mycobacteriaceae</taxon>
        <taxon>Mycolicibacter</taxon>
    </lineage>
</organism>
<dbReference type="AlphaFoldDB" id="A0AAD1HY18"/>
<dbReference type="EMBL" id="AP022564">
    <property type="protein sequence ID" value="BBX23753.1"/>
    <property type="molecule type" value="Genomic_DNA"/>
</dbReference>
<keyword evidence="2" id="KW-1185">Reference proteome</keyword>
<reference evidence="1 2" key="1">
    <citation type="journal article" date="2019" name="Emerg. Microbes Infect.">
        <title>Comprehensive subspecies identification of 175 nontuberculous mycobacteria species based on 7547 genomic profiles.</title>
        <authorList>
            <person name="Matsumoto Y."/>
            <person name="Kinjo T."/>
            <person name="Motooka D."/>
            <person name="Nabeya D."/>
            <person name="Jung N."/>
            <person name="Uechi K."/>
            <person name="Horii T."/>
            <person name="Iida T."/>
            <person name="Fujita J."/>
            <person name="Nakamura S."/>
        </authorList>
    </citation>
    <scope>NUCLEOTIDE SEQUENCE [LARGE SCALE GENOMIC DNA]</scope>
    <source>
        <strain evidence="1 2">JCM 12143</strain>
    </source>
</reference>
<protein>
    <submittedName>
        <fullName evidence="1">Uncharacterized protein</fullName>
    </submittedName>
</protein>
<dbReference type="Proteomes" id="UP000467636">
    <property type="component" value="Chromosome"/>
</dbReference>
<evidence type="ECO:0000313" key="1">
    <source>
        <dbReference type="EMBL" id="BBX23753.1"/>
    </source>
</evidence>